<dbReference type="InterPro" id="IPR019956">
    <property type="entry name" value="Ubiquitin_dom"/>
</dbReference>
<keyword evidence="8" id="KW-1185">Reference proteome</keyword>
<dbReference type="Gene3D" id="3.10.20.90">
    <property type="entry name" value="Phosphatidylinositol 3-kinase Catalytic Subunit, Chain A, domain 1"/>
    <property type="match status" value="1"/>
</dbReference>
<dbReference type="SMART" id="SM00154">
    <property type="entry name" value="ZnF_AN1"/>
    <property type="match status" value="1"/>
</dbReference>
<name>A0A6J1SI81_FRAOC</name>
<dbReference type="InterPro" id="IPR035896">
    <property type="entry name" value="AN1-like_Znf"/>
</dbReference>
<dbReference type="PRINTS" id="PR00348">
    <property type="entry name" value="UBIQUITIN"/>
</dbReference>
<feature type="domain" description="AN1-type" evidence="7">
    <location>
        <begin position="863"/>
        <end position="910"/>
    </location>
</feature>
<dbReference type="Gene3D" id="4.10.1110.10">
    <property type="entry name" value="AN1-like Zinc finger"/>
    <property type="match status" value="1"/>
</dbReference>
<proteinExistence type="predicted"/>
<keyword evidence="2 4" id="KW-0863">Zinc-finger</keyword>
<dbReference type="InterPro" id="IPR000058">
    <property type="entry name" value="Znf_AN1"/>
</dbReference>
<accession>A0A6J1SI81</accession>
<feature type="compositionally biased region" description="Basic residues" evidence="5">
    <location>
        <begin position="277"/>
        <end position="291"/>
    </location>
</feature>
<feature type="domain" description="Ubiquitin-like" evidence="6">
    <location>
        <begin position="25"/>
        <end position="100"/>
    </location>
</feature>
<dbReference type="RefSeq" id="XP_026280929.1">
    <property type="nucleotide sequence ID" value="XM_026425144.2"/>
</dbReference>
<dbReference type="KEGG" id="foc:113208232"/>
<organism evidence="8 9">
    <name type="scientific">Frankliniella occidentalis</name>
    <name type="common">Western flower thrips</name>
    <name type="synonym">Euthrips occidentalis</name>
    <dbReference type="NCBI Taxonomy" id="133901"/>
    <lineage>
        <taxon>Eukaryota</taxon>
        <taxon>Metazoa</taxon>
        <taxon>Ecdysozoa</taxon>
        <taxon>Arthropoda</taxon>
        <taxon>Hexapoda</taxon>
        <taxon>Insecta</taxon>
        <taxon>Pterygota</taxon>
        <taxon>Neoptera</taxon>
        <taxon>Paraneoptera</taxon>
        <taxon>Thysanoptera</taxon>
        <taxon>Terebrantia</taxon>
        <taxon>Thripoidea</taxon>
        <taxon>Thripidae</taxon>
        <taxon>Frankliniella</taxon>
    </lineage>
</organism>
<evidence type="ECO:0000256" key="5">
    <source>
        <dbReference type="SAM" id="MobiDB-lite"/>
    </source>
</evidence>
<dbReference type="PANTHER" id="PTHR46728">
    <property type="entry name" value="AN1-TYPE ZINC FINGER PROTEIN 4"/>
    <property type="match status" value="1"/>
</dbReference>
<sequence>MSQHGYSPPSKMEPTASGSQQNETITLLIETLTGNSFEMTVSPADTIATLKSKIQRVEGIPVSAQHLLFNLSELDDESKISDTLISGGSTLRLVTSMRGGPISTRRVSPTPEERAWMDLVDSNRCDDILQRIPSGQLTVLVFCEGEQLNLFRVVENNDGTYSPITDPVNTSSIRNVLATDEPDTAAQRHHENTVTMGKMKELQRKLNSGMLRRKMKLNSSQELGNQESSQESHANITHSNGQIANWNKVQPTLQTASLPDPQSSGQPVEQRPIVRIFRSKKSIPCPHRKLTLPRLESTQSSQMKSHHPHPVHLGPSRPFLPVLTVPRRGKQEIPRQLPSSQPQSQPLRIPAPPRLIAPPLHVPPLLQRPPPLRPVWNQRHGPVPVVIPDMKPCAATLPKMHPVLKDDSLQYLPPQPSVSRVPTMCQNRRRLDPIIHQRELISNLRMGMQQPQLRQQSSPQSDIQNGAILHPAGASGLPKRNAVINVSNCAFVPNNLVVPQPTPPLQNACQFVLLRGPTSSPKERFTEYLTAYLAKSFSSRFSGLIPEDLPVRLSHQLTKNLSHHFVGGLSDVAANRLSLQLSTRISQFMEECLSNRCPKDVLGQALRTILEERTTQGYSLTGGCSSHSDVWDPHMRVAVRGLPTFNADVGSNYIHTPEPIRDNIRETRELFAQIPRFHSAPTPLTSQGAAVRHSVFGGLQREPLYVRLNDSAMYQRGMVPVLVRPATSPNYPPPIFCNTIQAGQPSTELLRRVIESSVPQLRQPRLQTEIQRDQGQVQVMNGIGRVTVPFRSAPPFDDPSQQPIYAGCQPQGIRWRTVKYSVHPNSQPRLLTEPPQTEPQTGIGNANDENQQRTNTVDVELKLPKKQRCCQCRKKLTISNNYLCRCQKLFCSTHRYSEAHNCNYDYKEEGRKLLLQENPQVKAEKIVKM</sequence>
<dbReference type="SMART" id="SM00213">
    <property type="entry name" value="UBQ"/>
    <property type="match status" value="1"/>
</dbReference>
<gene>
    <name evidence="9" type="primary">LOC113208232</name>
</gene>
<dbReference type="PROSITE" id="PS51039">
    <property type="entry name" value="ZF_AN1"/>
    <property type="match status" value="1"/>
</dbReference>
<evidence type="ECO:0000256" key="2">
    <source>
        <dbReference type="ARBA" id="ARBA00022771"/>
    </source>
</evidence>
<dbReference type="SUPFAM" id="SSF54236">
    <property type="entry name" value="Ubiquitin-like"/>
    <property type="match status" value="1"/>
</dbReference>
<dbReference type="Pfam" id="PF00240">
    <property type="entry name" value="ubiquitin"/>
    <property type="match status" value="1"/>
</dbReference>
<feature type="region of interest" description="Disordered" evidence="5">
    <location>
        <begin position="277"/>
        <end position="350"/>
    </location>
</feature>
<evidence type="ECO:0000256" key="1">
    <source>
        <dbReference type="ARBA" id="ARBA00022723"/>
    </source>
</evidence>
<keyword evidence="3" id="KW-0862">Zinc</keyword>
<evidence type="ECO:0000259" key="7">
    <source>
        <dbReference type="PROSITE" id="PS51039"/>
    </source>
</evidence>
<feature type="compositionally biased region" description="Low complexity" evidence="5">
    <location>
        <begin position="334"/>
        <end position="348"/>
    </location>
</feature>
<dbReference type="CDD" id="cd01802">
    <property type="entry name" value="Ubl_ZFAND4"/>
    <property type="match status" value="1"/>
</dbReference>
<dbReference type="PROSITE" id="PS50053">
    <property type="entry name" value="UBIQUITIN_2"/>
    <property type="match status" value="1"/>
</dbReference>
<evidence type="ECO:0000256" key="4">
    <source>
        <dbReference type="PROSITE-ProRule" id="PRU00449"/>
    </source>
</evidence>
<dbReference type="AlphaFoldDB" id="A0A6J1SI81"/>
<dbReference type="OrthoDB" id="756206at2759"/>
<protein>
    <submittedName>
        <fullName evidence="9">Uncharacterized protein LOC113208232 isoform X1</fullName>
    </submittedName>
</protein>
<evidence type="ECO:0000313" key="8">
    <source>
        <dbReference type="Proteomes" id="UP000504606"/>
    </source>
</evidence>
<reference evidence="9" key="1">
    <citation type="submission" date="2025-08" db="UniProtKB">
        <authorList>
            <consortium name="RefSeq"/>
        </authorList>
    </citation>
    <scope>IDENTIFICATION</scope>
    <source>
        <tissue evidence="9">Whole organism</tissue>
    </source>
</reference>
<dbReference type="InterPro" id="IPR000626">
    <property type="entry name" value="Ubiquitin-like_dom"/>
</dbReference>
<feature type="region of interest" description="Disordered" evidence="5">
    <location>
        <begin position="825"/>
        <end position="854"/>
    </location>
</feature>
<dbReference type="GO" id="GO:0008270">
    <property type="term" value="F:zinc ion binding"/>
    <property type="evidence" value="ECO:0007669"/>
    <property type="project" value="UniProtKB-KW"/>
</dbReference>
<dbReference type="Proteomes" id="UP000504606">
    <property type="component" value="Unplaced"/>
</dbReference>
<dbReference type="SUPFAM" id="SSF118310">
    <property type="entry name" value="AN1-like Zinc finger"/>
    <property type="match status" value="1"/>
</dbReference>
<dbReference type="PANTHER" id="PTHR46728:SF1">
    <property type="entry name" value="AN1-TYPE ZINC FINGER PROTEIN 4"/>
    <property type="match status" value="1"/>
</dbReference>
<dbReference type="InterPro" id="IPR029071">
    <property type="entry name" value="Ubiquitin-like_domsf"/>
</dbReference>
<keyword evidence="1" id="KW-0479">Metal-binding</keyword>
<dbReference type="InterPro" id="IPR053061">
    <property type="entry name" value="AN1-type_zinc_finger"/>
</dbReference>
<evidence type="ECO:0000256" key="3">
    <source>
        <dbReference type="ARBA" id="ARBA00022833"/>
    </source>
</evidence>
<dbReference type="GeneID" id="113208232"/>
<evidence type="ECO:0000259" key="6">
    <source>
        <dbReference type="PROSITE" id="PS50053"/>
    </source>
</evidence>
<feature type="region of interest" description="Disordered" evidence="5">
    <location>
        <begin position="1"/>
        <end position="21"/>
    </location>
</feature>
<evidence type="ECO:0000313" key="9">
    <source>
        <dbReference type="RefSeq" id="XP_026280929.1"/>
    </source>
</evidence>